<name>A0AAW0F091_9TRYP</name>
<dbReference type="EMBL" id="JAECZO010000663">
    <property type="protein sequence ID" value="KAK7199575.1"/>
    <property type="molecule type" value="Genomic_DNA"/>
</dbReference>
<dbReference type="AlphaFoldDB" id="A0AAW0F091"/>
<accession>A0AAW0F091</accession>
<organism evidence="1 2">
    <name type="scientific">Novymonas esmeraldas</name>
    <dbReference type="NCBI Taxonomy" id="1808958"/>
    <lineage>
        <taxon>Eukaryota</taxon>
        <taxon>Discoba</taxon>
        <taxon>Euglenozoa</taxon>
        <taxon>Kinetoplastea</taxon>
        <taxon>Metakinetoplastina</taxon>
        <taxon>Trypanosomatida</taxon>
        <taxon>Trypanosomatidae</taxon>
        <taxon>Novymonas</taxon>
    </lineage>
</organism>
<proteinExistence type="predicted"/>
<sequence length="179" mass="20401">MRKYSRCSLCTSSRSAARSWFVLSYRDFTPAQPSDTISSTSPVHRIARSQLYTVSSSSFLCCAAISRNCAFSTRRFSSRSTSSMRRFTSSKRSVPSFCSCRSRSWILFHASSCVSSFSLIARSLRSLFPAYRFVASASSRSAFWIASWMCFRSVSHRCFSRRFASFIWLVSWFACFCTS</sequence>
<reference evidence="1 2" key="1">
    <citation type="journal article" date="2021" name="MBio">
        <title>A New Model Trypanosomatid, Novymonas esmeraldas: Genomic Perception of Its 'Candidatus Pandoraea novymonadis' Endosymbiont.</title>
        <authorList>
            <person name="Zakharova A."/>
            <person name="Saura A."/>
            <person name="Butenko A."/>
            <person name="Podesvova L."/>
            <person name="Warmusova S."/>
            <person name="Kostygov A.Y."/>
            <person name="Nenarokova A."/>
            <person name="Lukes J."/>
            <person name="Opperdoes F.R."/>
            <person name="Yurchenko V."/>
        </authorList>
    </citation>
    <scope>NUCLEOTIDE SEQUENCE [LARGE SCALE GENOMIC DNA]</scope>
    <source>
        <strain evidence="1 2">E262AT.01</strain>
    </source>
</reference>
<gene>
    <name evidence="1" type="ORF">NESM_000936800</name>
</gene>
<dbReference type="Proteomes" id="UP001430356">
    <property type="component" value="Unassembled WGS sequence"/>
</dbReference>
<evidence type="ECO:0000313" key="1">
    <source>
        <dbReference type="EMBL" id="KAK7199575.1"/>
    </source>
</evidence>
<comment type="caution">
    <text evidence="1">The sequence shown here is derived from an EMBL/GenBank/DDBJ whole genome shotgun (WGS) entry which is preliminary data.</text>
</comment>
<evidence type="ECO:0000313" key="2">
    <source>
        <dbReference type="Proteomes" id="UP001430356"/>
    </source>
</evidence>
<protein>
    <submittedName>
        <fullName evidence="1">Uncharacterized protein</fullName>
    </submittedName>
</protein>
<keyword evidence="2" id="KW-1185">Reference proteome</keyword>